<dbReference type="Proteomes" id="UP000821845">
    <property type="component" value="Chromosome 4"/>
</dbReference>
<dbReference type="EMBL" id="CM023484">
    <property type="protein sequence ID" value="KAH6934332.1"/>
    <property type="molecule type" value="Genomic_DNA"/>
</dbReference>
<proteinExistence type="predicted"/>
<protein>
    <submittedName>
        <fullName evidence="1">Uncharacterized protein</fullName>
    </submittedName>
</protein>
<accession>A0ACB7SJT6</accession>
<organism evidence="1 2">
    <name type="scientific">Hyalomma asiaticum</name>
    <name type="common">Tick</name>
    <dbReference type="NCBI Taxonomy" id="266040"/>
    <lineage>
        <taxon>Eukaryota</taxon>
        <taxon>Metazoa</taxon>
        <taxon>Ecdysozoa</taxon>
        <taxon>Arthropoda</taxon>
        <taxon>Chelicerata</taxon>
        <taxon>Arachnida</taxon>
        <taxon>Acari</taxon>
        <taxon>Parasitiformes</taxon>
        <taxon>Ixodida</taxon>
        <taxon>Ixodoidea</taxon>
        <taxon>Ixodidae</taxon>
        <taxon>Hyalomminae</taxon>
        <taxon>Hyalomma</taxon>
    </lineage>
</organism>
<evidence type="ECO:0000313" key="1">
    <source>
        <dbReference type="EMBL" id="KAH6934332.1"/>
    </source>
</evidence>
<comment type="caution">
    <text evidence="1">The sequence shown here is derived from an EMBL/GenBank/DDBJ whole genome shotgun (WGS) entry which is preliminary data.</text>
</comment>
<keyword evidence="2" id="KW-1185">Reference proteome</keyword>
<evidence type="ECO:0000313" key="2">
    <source>
        <dbReference type="Proteomes" id="UP000821845"/>
    </source>
</evidence>
<sequence length="102" mass="11100">MLVKSSERKGELRDLSSVLTNRTRCRQDTTDFEQALKTTNAAAAAAAGGGLRHQSTDPPPPLLRTYLVRPDAVDAKLRKATKLSHGLLYYTSTTRFLALGVA</sequence>
<reference evidence="1" key="1">
    <citation type="submission" date="2020-05" db="EMBL/GenBank/DDBJ databases">
        <title>Large-scale comparative analyses of tick genomes elucidate their genetic diversity and vector capacities.</title>
        <authorList>
            <person name="Jia N."/>
            <person name="Wang J."/>
            <person name="Shi W."/>
            <person name="Du L."/>
            <person name="Sun Y."/>
            <person name="Zhan W."/>
            <person name="Jiang J."/>
            <person name="Wang Q."/>
            <person name="Zhang B."/>
            <person name="Ji P."/>
            <person name="Sakyi L.B."/>
            <person name="Cui X."/>
            <person name="Yuan T."/>
            <person name="Jiang B."/>
            <person name="Yang W."/>
            <person name="Lam T.T.-Y."/>
            <person name="Chang Q."/>
            <person name="Ding S."/>
            <person name="Wang X."/>
            <person name="Zhu J."/>
            <person name="Ruan X."/>
            <person name="Zhao L."/>
            <person name="Wei J."/>
            <person name="Que T."/>
            <person name="Du C."/>
            <person name="Cheng J."/>
            <person name="Dai P."/>
            <person name="Han X."/>
            <person name="Huang E."/>
            <person name="Gao Y."/>
            <person name="Liu J."/>
            <person name="Shao H."/>
            <person name="Ye R."/>
            <person name="Li L."/>
            <person name="Wei W."/>
            <person name="Wang X."/>
            <person name="Wang C."/>
            <person name="Yang T."/>
            <person name="Huo Q."/>
            <person name="Li W."/>
            <person name="Guo W."/>
            <person name="Chen H."/>
            <person name="Zhou L."/>
            <person name="Ni X."/>
            <person name="Tian J."/>
            <person name="Zhou Y."/>
            <person name="Sheng Y."/>
            <person name="Liu T."/>
            <person name="Pan Y."/>
            <person name="Xia L."/>
            <person name="Li J."/>
            <person name="Zhao F."/>
            <person name="Cao W."/>
        </authorList>
    </citation>
    <scope>NUCLEOTIDE SEQUENCE</scope>
    <source>
        <strain evidence="1">Hyas-2018</strain>
    </source>
</reference>
<gene>
    <name evidence="1" type="ORF">HPB50_023023</name>
</gene>
<name>A0ACB7SJT6_HYAAI</name>